<dbReference type="Gene3D" id="1.10.287.210">
    <property type="match status" value="1"/>
</dbReference>
<protein>
    <recommendedName>
        <fullName evidence="5">Envelope glycoprotein</fullName>
    </recommendedName>
</protein>
<dbReference type="PANTHER" id="PTHR10424">
    <property type="entry name" value="VIRAL ENVELOPE PROTEIN"/>
    <property type="match status" value="1"/>
</dbReference>
<dbReference type="SUPFAM" id="SSF58069">
    <property type="entry name" value="Virus ectodomain"/>
    <property type="match status" value="1"/>
</dbReference>
<keyword evidence="1" id="KW-1015">Disulfide bond</keyword>
<dbReference type="InParanoid" id="A0A672TJV2"/>
<keyword evidence="2" id="KW-1133">Transmembrane helix</keyword>
<evidence type="ECO:0000313" key="3">
    <source>
        <dbReference type="Ensembl" id="ENSSHBP00005000971.1"/>
    </source>
</evidence>
<dbReference type="PANTHER" id="PTHR10424:SF73">
    <property type="entry name" value="ENDOGENOUS RETROVIRUS GROUP FC1 ENV POLYPROTEIN-RELATED"/>
    <property type="match status" value="1"/>
</dbReference>
<dbReference type="AlphaFoldDB" id="A0A672TJV2"/>
<dbReference type="Ensembl" id="ENSSHBT00005001190.1">
    <property type="protein sequence ID" value="ENSSHBP00005000971.1"/>
    <property type="gene ID" value="ENSSHBG00005000889.1"/>
</dbReference>
<dbReference type="InterPro" id="IPR018154">
    <property type="entry name" value="TLV/ENV_coat_polyprotein"/>
</dbReference>
<name>A0A672TJV2_STRHB</name>
<reference evidence="3" key="2">
    <citation type="submission" date="2025-09" db="UniProtKB">
        <authorList>
            <consortium name="Ensembl"/>
        </authorList>
    </citation>
    <scope>IDENTIFICATION</scope>
</reference>
<dbReference type="Pfam" id="PF00429">
    <property type="entry name" value="TLV_coat"/>
    <property type="match status" value="1"/>
</dbReference>
<reference evidence="3" key="1">
    <citation type="submission" date="2025-08" db="UniProtKB">
        <authorList>
            <consortium name="Ensembl"/>
        </authorList>
    </citation>
    <scope>IDENTIFICATION</scope>
</reference>
<organism evidence="3 4">
    <name type="scientific">Strigops habroptila</name>
    <name type="common">Kakapo</name>
    <dbReference type="NCBI Taxonomy" id="2489341"/>
    <lineage>
        <taxon>Eukaryota</taxon>
        <taxon>Metazoa</taxon>
        <taxon>Chordata</taxon>
        <taxon>Craniata</taxon>
        <taxon>Vertebrata</taxon>
        <taxon>Euteleostomi</taxon>
        <taxon>Archelosauria</taxon>
        <taxon>Archosauria</taxon>
        <taxon>Dinosauria</taxon>
        <taxon>Saurischia</taxon>
        <taxon>Theropoda</taxon>
        <taxon>Coelurosauria</taxon>
        <taxon>Aves</taxon>
        <taxon>Neognathae</taxon>
        <taxon>Neoaves</taxon>
        <taxon>Telluraves</taxon>
        <taxon>Australaves</taxon>
        <taxon>Psittaciformes</taxon>
        <taxon>Psittacidae</taxon>
        <taxon>Strigops</taxon>
    </lineage>
</organism>
<dbReference type="OMA" id="MIHRIMV"/>
<proteinExistence type="predicted"/>
<evidence type="ECO:0000313" key="4">
    <source>
        <dbReference type="Proteomes" id="UP000472266"/>
    </source>
</evidence>
<evidence type="ECO:0000256" key="2">
    <source>
        <dbReference type="SAM" id="Phobius"/>
    </source>
</evidence>
<evidence type="ECO:0008006" key="5">
    <source>
        <dbReference type="Google" id="ProtNLM"/>
    </source>
</evidence>
<sequence>LYVNVITLSVAGIVTHTFEKDYLIKSVVNHTSISNCWVCGTADQFNSPLLGIPLSNWTDLNPYSMLNTSSICKTENVALEKVPFVLTLVNTSLLYINFNALNTWNLGTLDKASGNGSNIALLLEPRSDPNSPGNYTHGTRAQPWADYLYGRSTTNVTMTVNAACNLPDGYWWLCGDSHARKQLPKNWTGECTMGILAPLLQVYNHNDFQGILRGTWKRIRAKSSTWSNPLTRYNTGFHSFVRALHPGLRVVQLERAIINISAEMEIIASNTADAILGLKQEIDSLKKVVLQNRMALDIITAQMGGVCTLVNESCCTYVDHSQRILTDVQEIWNHAKILHEISKDEGLSWLDKLLSGWGITAWLQSIVKTGLFILSIFFCILLVLPCLITCLQSMMQNMIHRIMVVEKQKRGDVGQDNFGLTEFGLDDRALCP</sequence>
<keyword evidence="2" id="KW-0812">Transmembrane</keyword>
<keyword evidence="4" id="KW-1185">Reference proteome</keyword>
<feature type="transmembrane region" description="Helical" evidence="2">
    <location>
        <begin position="371"/>
        <end position="391"/>
    </location>
</feature>
<keyword evidence="2" id="KW-0472">Membrane</keyword>
<dbReference type="Proteomes" id="UP000472266">
    <property type="component" value="Unplaced"/>
</dbReference>
<evidence type="ECO:0000256" key="1">
    <source>
        <dbReference type="ARBA" id="ARBA00023157"/>
    </source>
</evidence>
<accession>A0A672TJV2</accession>
<dbReference type="GeneTree" id="ENSGT00940000165291"/>